<dbReference type="EMBL" id="JARBDR010000921">
    <property type="protein sequence ID" value="KAJ8299074.1"/>
    <property type="molecule type" value="Genomic_DNA"/>
</dbReference>
<evidence type="ECO:0000313" key="1">
    <source>
        <dbReference type="EMBL" id="KAJ8299074.1"/>
    </source>
</evidence>
<proteinExistence type="predicted"/>
<organism evidence="1 2">
    <name type="scientific">Tegillarca granosa</name>
    <name type="common">Malaysian cockle</name>
    <name type="synonym">Anadara granosa</name>
    <dbReference type="NCBI Taxonomy" id="220873"/>
    <lineage>
        <taxon>Eukaryota</taxon>
        <taxon>Metazoa</taxon>
        <taxon>Spiralia</taxon>
        <taxon>Lophotrochozoa</taxon>
        <taxon>Mollusca</taxon>
        <taxon>Bivalvia</taxon>
        <taxon>Autobranchia</taxon>
        <taxon>Pteriomorphia</taxon>
        <taxon>Arcoida</taxon>
        <taxon>Arcoidea</taxon>
        <taxon>Arcidae</taxon>
        <taxon>Tegillarca</taxon>
    </lineage>
</organism>
<dbReference type="Proteomes" id="UP001217089">
    <property type="component" value="Unassembled WGS sequence"/>
</dbReference>
<comment type="caution">
    <text evidence="1">The sequence shown here is derived from an EMBL/GenBank/DDBJ whole genome shotgun (WGS) entry which is preliminary data.</text>
</comment>
<name>A0ABQ9E0R9_TEGGR</name>
<accession>A0ABQ9E0R9</accession>
<keyword evidence="2" id="KW-1185">Reference proteome</keyword>
<reference evidence="1 2" key="1">
    <citation type="submission" date="2022-12" db="EMBL/GenBank/DDBJ databases">
        <title>Chromosome-level genome of Tegillarca granosa.</title>
        <authorList>
            <person name="Kim J."/>
        </authorList>
    </citation>
    <scope>NUCLEOTIDE SEQUENCE [LARGE SCALE GENOMIC DNA]</scope>
    <source>
        <strain evidence="1">Teg-2019</strain>
        <tissue evidence="1">Adductor muscle</tissue>
    </source>
</reference>
<gene>
    <name evidence="1" type="ORF">KUTeg_023134</name>
</gene>
<protein>
    <submittedName>
        <fullName evidence="1">Uncharacterized protein</fullName>
    </submittedName>
</protein>
<sequence>MLTCYKNDEGFCDKSRKTYNERLIRNGIEGFYAEYLVQFGELSRNVKSYFKDNLEDVIRRQFHIDPEQPLMVQYFDREWNMWTNCNWDNITPGGGQGMDMYQTQPDDNSMFLMPDSEFTTVSIGLISLMFVNLSHPDQDKV</sequence>
<evidence type="ECO:0000313" key="2">
    <source>
        <dbReference type="Proteomes" id="UP001217089"/>
    </source>
</evidence>